<feature type="region of interest" description="Disordered" evidence="1">
    <location>
        <begin position="1"/>
        <end position="38"/>
    </location>
</feature>
<accession>A0A6A0ARW2</accession>
<dbReference type="RefSeq" id="WP_173262903.1">
    <property type="nucleotide sequence ID" value="NZ_BLLG01000003.1"/>
</dbReference>
<feature type="transmembrane region" description="Helical" evidence="2">
    <location>
        <begin position="303"/>
        <end position="324"/>
    </location>
</feature>
<keyword evidence="2" id="KW-0812">Transmembrane</keyword>
<dbReference type="EMBL" id="BLLG01000003">
    <property type="protein sequence ID" value="GFH35013.1"/>
    <property type="molecule type" value="Genomic_DNA"/>
</dbReference>
<keyword evidence="4" id="KW-1185">Reference proteome</keyword>
<feature type="transmembrane region" description="Helical" evidence="2">
    <location>
        <begin position="330"/>
        <end position="348"/>
    </location>
</feature>
<evidence type="ECO:0000256" key="1">
    <source>
        <dbReference type="SAM" id="MobiDB-lite"/>
    </source>
</evidence>
<reference evidence="3 4" key="1">
    <citation type="submission" date="2020-02" db="EMBL/GenBank/DDBJ databases">
        <title>Whole Genome Shotgun Sequence of Streptomyces sp. strain CWH03.</title>
        <authorList>
            <person name="Dohra H."/>
            <person name="Kodani S."/>
            <person name="Yamamura H."/>
        </authorList>
    </citation>
    <scope>NUCLEOTIDE SEQUENCE [LARGE SCALE GENOMIC DNA]</scope>
    <source>
        <strain evidence="3 4">CWH03</strain>
    </source>
</reference>
<feature type="transmembrane region" description="Helical" evidence="2">
    <location>
        <begin position="177"/>
        <end position="197"/>
    </location>
</feature>
<evidence type="ECO:0000313" key="3">
    <source>
        <dbReference type="EMBL" id="GFH35013.1"/>
    </source>
</evidence>
<gene>
    <name evidence="3" type="ORF">SCWH03_12270</name>
</gene>
<evidence type="ECO:0000313" key="4">
    <source>
        <dbReference type="Proteomes" id="UP000484988"/>
    </source>
</evidence>
<dbReference type="AlphaFoldDB" id="A0A6A0ARW2"/>
<sequence>MSGSPRLADPGTDARDDGLTTAPEGGPSPSLAGADPVGELAGRLDDFVAAAVHPDEVAALLESDGLTDEQIRRRYGHDDSFALAEDLYARVERRFPRAGDPPPGPGSPALLGCLLRGLLFTLPGLGHVLAAPLLEGGAAAHAPLLAAALAGWAWNQALAHRAYTWLGLGDRAAAARALLRGAPVGVALGTAAAAAVAPAASAASDRGPALLFAAGQSLYLAAATVLLVLGRERVLLPVLLPLVGGALHTALHPMPGWAYLVLPLASVTAAAVLAVGAAAGMLRSADPGGRTRHRHRGAAPSGLGGSVPYGLFGLGSGILVLHVALEAPPFAVALTLGMGPAEWLLHRFRADSLAGLRACTSPRAFRISVAAALLRSLAGYLGILPALMAAALLLWPGGGAGRPDAAATAGALLLGAALWTGLLLQAFGAVRSPAAVCCLAALVPLLLPGSGPLLAPAAASSSLVLLVCAQLGRITAHR</sequence>
<evidence type="ECO:0000256" key="2">
    <source>
        <dbReference type="SAM" id="Phobius"/>
    </source>
</evidence>
<comment type="caution">
    <text evidence="3">The sequence shown here is derived from an EMBL/GenBank/DDBJ whole genome shotgun (WGS) entry which is preliminary data.</text>
</comment>
<organism evidence="3 4">
    <name type="scientific">Streptomyces pacificus</name>
    <dbReference type="NCBI Taxonomy" id="2705029"/>
    <lineage>
        <taxon>Bacteria</taxon>
        <taxon>Bacillati</taxon>
        <taxon>Actinomycetota</taxon>
        <taxon>Actinomycetes</taxon>
        <taxon>Kitasatosporales</taxon>
        <taxon>Streptomycetaceae</taxon>
        <taxon>Streptomyces</taxon>
    </lineage>
</organism>
<protein>
    <submittedName>
        <fullName evidence="3">Uncharacterized protein</fullName>
    </submittedName>
</protein>
<feature type="transmembrane region" description="Helical" evidence="2">
    <location>
        <begin position="234"/>
        <end position="251"/>
    </location>
</feature>
<feature type="transmembrane region" description="Helical" evidence="2">
    <location>
        <begin position="369"/>
        <end position="393"/>
    </location>
</feature>
<feature type="transmembrane region" description="Helical" evidence="2">
    <location>
        <begin position="405"/>
        <end position="424"/>
    </location>
</feature>
<feature type="transmembrane region" description="Helical" evidence="2">
    <location>
        <begin position="257"/>
        <end position="282"/>
    </location>
</feature>
<proteinExistence type="predicted"/>
<dbReference type="Proteomes" id="UP000484988">
    <property type="component" value="Unassembled WGS sequence"/>
</dbReference>
<feature type="transmembrane region" description="Helical" evidence="2">
    <location>
        <begin position="209"/>
        <end position="229"/>
    </location>
</feature>
<feature type="transmembrane region" description="Helical" evidence="2">
    <location>
        <begin position="429"/>
        <end position="447"/>
    </location>
</feature>
<keyword evidence="2" id="KW-0472">Membrane</keyword>
<keyword evidence="2" id="KW-1133">Transmembrane helix</keyword>
<name>A0A6A0ARW2_9ACTN</name>